<dbReference type="EMBL" id="QNBE01000054">
    <property type="protein sequence ID" value="RKX70046.1"/>
    <property type="molecule type" value="Genomic_DNA"/>
</dbReference>
<dbReference type="PANTHER" id="PTHR34388:SF1">
    <property type="entry name" value="DNA POLYMERASE III SUBUNIT DELTA"/>
    <property type="match status" value="1"/>
</dbReference>
<proteinExistence type="predicted"/>
<gene>
    <name evidence="5" type="ORF">DRP53_06280</name>
</gene>
<dbReference type="AlphaFoldDB" id="A0A660SIW0"/>
<organism evidence="5 6">
    <name type="scientific">candidate division WOR-3 bacterium</name>
    <dbReference type="NCBI Taxonomy" id="2052148"/>
    <lineage>
        <taxon>Bacteria</taxon>
        <taxon>Bacteria division WOR-3</taxon>
    </lineage>
</organism>
<keyword evidence="3" id="KW-0235">DNA replication</keyword>
<dbReference type="GO" id="GO:0006261">
    <property type="term" value="P:DNA-templated DNA replication"/>
    <property type="evidence" value="ECO:0007669"/>
    <property type="project" value="TreeGrafter"/>
</dbReference>
<dbReference type="Gene3D" id="3.40.50.300">
    <property type="entry name" value="P-loop containing nucleotide triphosphate hydrolases"/>
    <property type="match status" value="1"/>
</dbReference>
<dbReference type="SUPFAM" id="SSF52540">
    <property type="entry name" value="P-loop containing nucleoside triphosphate hydrolases"/>
    <property type="match status" value="1"/>
</dbReference>
<evidence type="ECO:0000256" key="4">
    <source>
        <dbReference type="ARBA" id="ARBA00022932"/>
    </source>
</evidence>
<dbReference type="GO" id="GO:0009360">
    <property type="term" value="C:DNA polymerase III complex"/>
    <property type="evidence" value="ECO:0007669"/>
    <property type="project" value="TreeGrafter"/>
</dbReference>
<sequence>MRLKDVSRVALRNPSFLLTRGTDPFIIRLVVRRLKEVLGVPPTWISLRSTPIEEVLEAVHTGNLFSGRNLYIVEGLESVRKKRLEELLPSFRDIPAENHTIFLIENHNRIPPAMFKIGPLIRIEIDLEEDIVPLIKGYFESAAIRIDRRAIDFLIETYHDDLQSLEREVEKIRYYFWGKGVVDLDLLREILADNPRVSATDYAHHLLKGEKREALVQLQRLKDWEANFQLVVGTIAGYLLRSLAKDYAPAKSLKSLSRLARLDLVTKSRTQLPWHHLELFTIVN</sequence>
<accession>A0A660SIW0</accession>
<dbReference type="NCBIfam" id="TIGR01128">
    <property type="entry name" value="holA"/>
    <property type="match status" value="1"/>
</dbReference>
<keyword evidence="2" id="KW-0548">Nucleotidyltransferase</keyword>
<protein>
    <recommendedName>
        <fullName evidence="7">DNA polymerase III delta N-terminal domain-containing protein</fullName>
    </recommendedName>
</protein>
<evidence type="ECO:0000256" key="3">
    <source>
        <dbReference type="ARBA" id="ARBA00022705"/>
    </source>
</evidence>
<keyword evidence="4" id="KW-0239">DNA-directed DNA polymerase</keyword>
<dbReference type="PANTHER" id="PTHR34388">
    <property type="entry name" value="DNA POLYMERASE III SUBUNIT DELTA"/>
    <property type="match status" value="1"/>
</dbReference>
<evidence type="ECO:0000256" key="2">
    <source>
        <dbReference type="ARBA" id="ARBA00022695"/>
    </source>
</evidence>
<comment type="caution">
    <text evidence="5">The sequence shown here is derived from an EMBL/GenBank/DDBJ whole genome shotgun (WGS) entry which is preliminary data.</text>
</comment>
<evidence type="ECO:0000256" key="1">
    <source>
        <dbReference type="ARBA" id="ARBA00022679"/>
    </source>
</evidence>
<dbReference type="Gene3D" id="1.10.8.60">
    <property type="match status" value="1"/>
</dbReference>
<reference evidence="5 6" key="1">
    <citation type="submission" date="2018-06" db="EMBL/GenBank/DDBJ databases">
        <title>Extensive metabolic versatility and redundancy in microbially diverse, dynamic hydrothermal sediments.</title>
        <authorList>
            <person name="Dombrowski N."/>
            <person name="Teske A."/>
            <person name="Baker B.J."/>
        </authorList>
    </citation>
    <scope>NUCLEOTIDE SEQUENCE [LARGE SCALE GENOMIC DNA]</scope>
    <source>
        <strain evidence="5">B36_G15</strain>
    </source>
</reference>
<dbReference type="InterPro" id="IPR005790">
    <property type="entry name" value="DNA_polIII_delta"/>
</dbReference>
<dbReference type="InterPro" id="IPR027417">
    <property type="entry name" value="P-loop_NTPase"/>
</dbReference>
<dbReference type="GO" id="GO:0003677">
    <property type="term" value="F:DNA binding"/>
    <property type="evidence" value="ECO:0007669"/>
    <property type="project" value="InterPro"/>
</dbReference>
<keyword evidence="1" id="KW-0808">Transferase</keyword>
<dbReference type="Proteomes" id="UP000268469">
    <property type="component" value="Unassembled WGS sequence"/>
</dbReference>
<dbReference type="GO" id="GO:0003887">
    <property type="term" value="F:DNA-directed DNA polymerase activity"/>
    <property type="evidence" value="ECO:0007669"/>
    <property type="project" value="UniProtKB-KW"/>
</dbReference>
<evidence type="ECO:0000313" key="5">
    <source>
        <dbReference type="EMBL" id="RKX70046.1"/>
    </source>
</evidence>
<evidence type="ECO:0000313" key="6">
    <source>
        <dbReference type="Proteomes" id="UP000268469"/>
    </source>
</evidence>
<name>A0A660SIW0_UNCW3</name>
<evidence type="ECO:0008006" key="7">
    <source>
        <dbReference type="Google" id="ProtNLM"/>
    </source>
</evidence>